<name>A0A9D9HEJ5_9BACT</name>
<evidence type="ECO:0000313" key="1">
    <source>
        <dbReference type="EMBL" id="MBO8446912.1"/>
    </source>
</evidence>
<evidence type="ECO:0000313" key="2">
    <source>
        <dbReference type="Proteomes" id="UP000823637"/>
    </source>
</evidence>
<dbReference type="EMBL" id="JADIMR010000058">
    <property type="protein sequence ID" value="MBO8446912.1"/>
    <property type="molecule type" value="Genomic_DNA"/>
</dbReference>
<dbReference type="InterPro" id="IPR032025">
    <property type="entry name" value="DUF5063"/>
</dbReference>
<reference evidence="1" key="1">
    <citation type="submission" date="2020-10" db="EMBL/GenBank/DDBJ databases">
        <authorList>
            <person name="Gilroy R."/>
        </authorList>
    </citation>
    <scope>NUCLEOTIDE SEQUENCE</scope>
    <source>
        <strain evidence="1">D3-1215</strain>
    </source>
</reference>
<proteinExistence type="predicted"/>
<comment type="caution">
    <text evidence="1">The sequence shown here is derived from an EMBL/GenBank/DDBJ whole genome shotgun (WGS) entry which is preliminary data.</text>
</comment>
<organism evidence="1 2">
    <name type="scientific">Candidatus Enterocola intestinipullorum</name>
    <dbReference type="NCBI Taxonomy" id="2840783"/>
    <lineage>
        <taxon>Bacteria</taxon>
        <taxon>Pseudomonadati</taxon>
        <taxon>Bacteroidota</taxon>
        <taxon>Bacteroidia</taxon>
        <taxon>Bacteroidales</taxon>
        <taxon>Candidatus Enterocola</taxon>
    </lineage>
</organism>
<dbReference type="Pfam" id="PF16702">
    <property type="entry name" value="DUF5063"/>
    <property type="match status" value="1"/>
</dbReference>
<dbReference type="Gene3D" id="1.20.120.1550">
    <property type="entry name" value="Protein of unknown function DUF5063"/>
    <property type="match status" value="1"/>
</dbReference>
<reference evidence="1" key="2">
    <citation type="journal article" date="2021" name="PeerJ">
        <title>Extensive microbial diversity within the chicken gut microbiome revealed by metagenomics and culture.</title>
        <authorList>
            <person name="Gilroy R."/>
            <person name="Ravi A."/>
            <person name="Getino M."/>
            <person name="Pursley I."/>
            <person name="Horton D.L."/>
            <person name="Alikhan N.F."/>
            <person name="Baker D."/>
            <person name="Gharbi K."/>
            <person name="Hall N."/>
            <person name="Watson M."/>
            <person name="Adriaenssens E.M."/>
            <person name="Foster-Nyarko E."/>
            <person name="Jarju S."/>
            <person name="Secka A."/>
            <person name="Antonio M."/>
            <person name="Oren A."/>
            <person name="Chaudhuri R.R."/>
            <person name="La Ragione R."/>
            <person name="Hildebrand F."/>
            <person name="Pallen M.J."/>
        </authorList>
    </citation>
    <scope>NUCLEOTIDE SEQUENCE</scope>
    <source>
        <strain evidence="1">D3-1215</strain>
    </source>
</reference>
<protein>
    <submittedName>
        <fullName evidence="1">DUF5063 domain-containing protein</fullName>
    </submittedName>
</protein>
<dbReference type="InterPro" id="IPR038312">
    <property type="entry name" value="DUF5063_sf"/>
</dbReference>
<dbReference type="Proteomes" id="UP000823637">
    <property type="component" value="Unassembled WGS sequence"/>
</dbReference>
<feature type="non-terminal residue" evidence="1">
    <location>
        <position position="156"/>
    </location>
</feature>
<sequence>MDMYAKNTVEFVTVAVEYCVYLEHAGEKGFENLVGVMQKLLPLLYLKTALVEKPLPATSDNPAAFVTEEAYEKVKSDIERILGANDAFFDGETPASVSENLCDIYQDLKDFTECYRQGHEDVTADALFYCLENFETYWGRKLIHTQLALHDIMYGE</sequence>
<accession>A0A9D9HEJ5</accession>
<dbReference type="AlphaFoldDB" id="A0A9D9HEJ5"/>
<gene>
    <name evidence="1" type="ORF">IAC32_04105</name>
</gene>